<gene>
    <name evidence="1" type="ORF">H2198_007277</name>
</gene>
<protein>
    <submittedName>
        <fullName evidence="1">Uncharacterized protein</fullName>
    </submittedName>
</protein>
<dbReference type="EMBL" id="JAPDRQ010000150">
    <property type="protein sequence ID" value="KAJ9653557.1"/>
    <property type="molecule type" value="Genomic_DNA"/>
</dbReference>
<evidence type="ECO:0000313" key="1">
    <source>
        <dbReference type="EMBL" id="KAJ9653557.1"/>
    </source>
</evidence>
<reference evidence="1" key="1">
    <citation type="submission" date="2022-10" db="EMBL/GenBank/DDBJ databases">
        <title>Culturing micro-colonial fungi from biological soil crusts in the Mojave desert and describing Neophaeococcomyces mojavensis, and introducing the new genera and species Taxawa tesnikishii.</title>
        <authorList>
            <person name="Kurbessoian T."/>
            <person name="Stajich J.E."/>
        </authorList>
    </citation>
    <scope>NUCLEOTIDE SEQUENCE</scope>
    <source>
        <strain evidence="1">JES_112</strain>
    </source>
</reference>
<evidence type="ECO:0000313" key="2">
    <source>
        <dbReference type="Proteomes" id="UP001172386"/>
    </source>
</evidence>
<accession>A0ACC3A0I3</accession>
<proteinExistence type="predicted"/>
<organism evidence="1 2">
    <name type="scientific">Neophaeococcomyces mojaviensis</name>
    <dbReference type="NCBI Taxonomy" id="3383035"/>
    <lineage>
        <taxon>Eukaryota</taxon>
        <taxon>Fungi</taxon>
        <taxon>Dikarya</taxon>
        <taxon>Ascomycota</taxon>
        <taxon>Pezizomycotina</taxon>
        <taxon>Eurotiomycetes</taxon>
        <taxon>Chaetothyriomycetidae</taxon>
        <taxon>Chaetothyriales</taxon>
        <taxon>Chaetothyriales incertae sedis</taxon>
        <taxon>Neophaeococcomyces</taxon>
    </lineage>
</organism>
<comment type="caution">
    <text evidence="1">The sequence shown here is derived from an EMBL/GenBank/DDBJ whole genome shotgun (WGS) entry which is preliminary data.</text>
</comment>
<keyword evidence="2" id="KW-1185">Reference proteome</keyword>
<dbReference type="Proteomes" id="UP001172386">
    <property type="component" value="Unassembled WGS sequence"/>
</dbReference>
<sequence length="164" mass="17469">MRSGMLFLISISALLTIAQAAASISIWNFDDYNYQRSCVKYALDHVGINVGCDYNECLCRTDITPMATYYLSSQIWAGCSNDKDQTSGVQVYTSYCDVFLGRAEVTTTSQSTATTTVVVYAGPTSTPNSGLGSRISQSGQPTSTAMLLSVAAIALGTLVLSIVL</sequence>
<name>A0ACC3A0I3_9EURO</name>